<dbReference type="Pfam" id="PF00528">
    <property type="entry name" value="BPD_transp_1"/>
    <property type="match status" value="1"/>
</dbReference>
<evidence type="ECO:0000256" key="6">
    <source>
        <dbReference type="ARBA" id="ARBA00023136"/>
    </source>
</evidence>
<dbReference type="GO" id="GO:0071916">
    <property type="term" value="F:dipeptide transmembrane transporter activity"/>
    <property type="evidence" value="ECO:0007669"/>
    <property type="project" value="TreeGrafter"/>
</dbReference>
<evidence type="ECO:0000256" key="4">
    <source>
        <dbReference type="ARBA" id="ARBA00022692"/>
    </source>
</evidence>
<dbReference type="AlphaFoldDB" id="A0A7W6EDE3"/>
<dbReference type="PANTHER" id="PTHR43163:SF6">
    <property type="entry name" value="DIPEPTIDE TRANSPORT SYSTEM PERMEASE PROTEIN DPPB-RELATED"/>
    <property type="match status" value="1"/>
</dbReference>
<protein>
    <submittedName>
        <fullName evidence="9">Peptide/nickel transport system permease protein</fullName>
    </submittedName>
</protein>
<feature type="transmembrane region" description="Helical" evidence="7">
    <location>
        <begin position="230"/>
        <end position="248"/>
    </location>
</feature>
<keyword evidence="5 7" id="KW-1133">Transmembrane helix</keyword>
<keyword evidence="10" id="KW-1185">Reference proteome</keyword>
<feature type="transmembrane region" description="Helical" evidence="7">
    <location>
        <begin position="167"/>
        <end position="189"/>
    </location>
</feature>
<evidence type="ECO:0000256" key="7">
    <source>
        <dbReference type="RuleBase" id="RU363032"/>
    </source>
</evidence>
<evidence type="ECO:0000256" key="1">
    <source>
        <dbReference type="ARBA" id="ARBA00004651"/>
    </source>
</evidence>
<evidence type="ECO:0000256" key="3">
    <source>
        <dbReference type="ARBA" id="ARBA00022475"/>
    </source>
</evidence>
<dbReference type="GO" id="GO:0005886">
    <property type="term" value="C:plasma membrane"/>
    <property type="evidence" value="ECO:0007669"/>
    <property type="project" value="UniProtKB-SubCell"/>
</dbReference>
<gene>
    <name evidence="9" type="ORF">GGR04_001844</name>
</gene>
<comment type="subcellular location">
    <subcellularLocation>
        <location evidence="1 7">Cell membrane</location>
        <topology evidence="1 7">Multi-pass membrane protein</topology>
    </subcellularLocation>
</comment>
<dbReference type="Gene3D" id="1.10.3720.10">
    <property type="entry name" value="MetI-like"/>
    <property type="match status" value="1"/>
</dbReference>
<evidence type="ECO:0000313" key="9">
    <source>
        <dbReference type="EMBL" id="MBB3998006.1"/>
    </source>
</evidence>
<feature type="domain" description="ABC transmembrane type-1" evidence="8">
    <location>
        <begin position="95"/>
        <end position="299"/>
    </location>
</feature>
<feature type="transmembrane region" description="Helical" evidence="7">
    <location>
        <begin position="95"/>
        <end position="119"/>
    </location>
</feature>
<dbReference type="PROSITE" id="PS50928">
    <property type="entry name" value="ABC_TM1"/>
    <property type="match status" value="1"/>
</dbReference>
<comment type="similarity">
    <text evidence="7">Belongs to the binding-protein-dependent transport system permease family.</text>
</comment>
<dbReference type="EMBL" id="JACIEK010000003">
    <property type="protein sequence ID" value="MBB3998006.1"/>
    <property type="molecule type" value="Genomic_DNA"/>
</dbReference>
<dbReference type="InterPro" id="IPR045621">
    <property type="entry name" value="BPD_transp_1_N"/>
</dbReference>
<comment type="caution">
    <text evidence="9">The sequence shown here is derived from an EMBL/GenBank/DDBJ whole genome shotgun (WGS) entry which is preliminary data.</text>
</comment>
<evidence type="ECO:0000256" key="5">
    <source>
        <dbReference type="ARBA" id="ARBA00022989"/>
    </source>
</evidence>
<proteinExistence type="inferred from homology"/>
<dbReference type="Pfam" id="PF19300">
    <property type="entry name" value="BPD_transp_1_N"/>
    <property type="match status" value="1"/>
</dbReference>
<reference evidence="9 10" key="1">
    <citation type="submission" date="2020-08" db="EMBL/GenBank/DDBJ databases">
        <title>Genomic Encyclopedia of Type Strains, Phase IV (KMG-IV): sequencing the most valuable type-strain genomes for metagenomic binning, comparative biology and taxonomic classification.</title>
        <authorList>
            <person name="Goeker M."/>
        </authorList>
    </citation>
    <scope>NUCLEOTIDE SEQUENCE [LARGE SCALE GENOMIC DNA]</scope>
    <source>
        <strain evidence="9 10">DSM 102238</strain>
    </source>
</reference>
<sequence>MMASLARRTAILLALLVAVSAIVFAVMNLLPGDPAAVMLGTAARPDTLAALRTELGLDQPRVLRWLRWLAGVVHGDFGRSITYGVPVSDLVAQRLVVTLPLAASALLLAVGIGLPLGILAASRRGSPSDHLAAVFAQLGVALPNFWIGLLLVLLVSSHLGWLPAGGFPGWSAGASAVSSLALPTLALALPQAAVLTRVTRAAVLDTAGEDFMRTALAKGLSRRAALLRHGVRNALIPVVTVIGLQFSYLLAGTVLVENVFALPGLGQLAYLALQQRDLMTVQAVALLFAGSVVVVNGLVDLLHLWIDPRLRSQA</sequence>
<dbReference type="Proteomes" id="UP000542776">
    <property type="component" value="Unassembled WGS sequence"/>
</dbReference>
<evidence type="ECO:0000256" key="2">
    <source>
        <dbReference type="ARBA" id="ARBA00022448"/>
    </source>
</evidence>
<keyword evidence="3" id="KW-1003">Cell membrane</keyword>
<evidence type="ECO:0000259" key="8">
    <source>
        <dbReference type="PROSITE" id="PS50928"/>
    </source>
</evidence>
<dbReference type="InterPro" id="IPR035906">
    <property type="entry name" value="MetI-like_sf"/>
</dbReference>
<organism evidence="9 10">
    <name type="scientific">Aureimonas pseudogalii</name>
    <dbReference type="NCBI Taxonomy" id="1744844"/>
    <lineage>
        <taxon>Bacteria</taxon>
        <taxon>Pseudomonadati</taxon>
        <taxon>Pseudomonadota</taxon>
        <taxon>Alphaproteobacteria</taxon>
        <taxon>Hyphomicrobiales</taxon>
        <taxon>Aurantimonadaceae</taxon>
        <taxon>Aureimonas</taxon>
    </lineage>
</organism>
<keyword evidence="2 7" id="KW-0813">Transport</keyword>
<name>A0A7W6EDE3_9HYPH</name>
<keyword evidence="6 7" id="KW-0472">Membrane</keyword>
<dbReference type="InterPro" id="IPR000515">
    <property type="entry name" value="MetI-like"/>
</dbReference>
<evidence type="ECO:0000313" key="10">
    <source>
        <dbReference type="Proteomes" id="UP000542776"/>
    </source>
</evidence>
<dbReference type="SUPFAM" id="SSF161098">
    <property type="entry name" value="MetI-like"/>
    <property type="match status" value="1"/>
</dbReference>
<dbReference type="CDD" id="cd06261">
    <property type="entry name" value="TM_PBP2"/>
    <property type="match status" value="1"/>
</dbReference>
<feature type="transmembrane region" description="Helical" evidence="7">
    <location>
        <begin position="131"/>
        <end position="155"/>
    </location>
</feature>
<accession>A0A7W6EDE3</accession>
<dbReference type="RefSeq" id="WP_183199538.1">
    <property type="nucleotide sequence ID" value="NZ_JACIEK010000003.1"/>
</dbReference>
<feature type="transmembrane region" description="Helical" evidence="7">
    <location>
        <begin position="285"/>
        <end position="306"/>
    </location>
</feature>
<keyword evidence="4 7" id="KW-0812">Transmembrane</keyword>
<dbReference type="PANTHER" id="PTHR43163">
    <property type="entry name" value="DIPEPTIDE TRANSPORT SYSTEM PERMEASE PROTEIN DPPB-RELATED"/>
    <property type="match status" value="1"/>
</dbReference>